<accession>A0A7H0GI07</accession>
<dbReference type="RefSeq" id="WP_187723603.1">
    <property type="nucleotide sequence ID" value="NZ_CP060783.1"/>
</dbReference>
<keyword evidence="2" id="KW-1185">Reference proteome</keyword>
<dbReference type="Gene3D" id="3.10.180.10">
    <property type="entry name" value="2,3-Dihydroxybiphenyl 1,2-Dioxygenase, domain 1"/>
    <property type="match status" value="1"/>
</dbReference>
<sequence>MDMLVEWSGIGIAGIQLVEDASRAGNSMMTIVVPDIETVRASLSSQQIDLGEAQRGDFGKIARLTDPDGNTITFAQPPDKAFPKT</sequence>
<evidence type="ECO:0000313" key="2">
    <source>
        <dbReference type="Proteomes" id="UP000516028"/>
    </source>
</evidence>
<gene>
    <name evidence="1" type="ORF">H9K75_17630</name>
</gene>
<dbReference type="SUPFAM" id="SSF54593">
    <property type="entry name" value="Glyoxalase/Bleomycin resistance protein/Dihydroxybiphenyl dioxygenase"/>
    <property type="match status" value="1"/>
</dbReference>
<proteinExistence type="predicted"/>
<protein>
    <submittedName>
        <fullName evidence="1">VOC family protein</fullName>
    </submittedName>
</protein>
<evidence type="ECO:0000313" key="1">
    <source>
        <dbReference type="EMBL" id="QNP47923.1"/>
    </source>
</evidence>
<dbReference type="AlphaFoldDB" id="A0A7H0GI07"/>
<reference evidence="1 2" key="1">
    <citation type="submission" date="2020-08" db="EMBL/GenBank/DDBJ databases">
        <title>Genome sequence of Diaphorobacter aerolatus KACC 16536T.</title>
        <authorList>
            <person name="Hyun D.-W."/>
            <person name="Bae J.-W."/>
        </authorList>
    </citation>
    <scope>NUCLEOTIDE SEQUENCE [LARGE SCALE GENOMIC DNA]</scope>
    <source>
        <strain evidence="1 2">KACC 16536</strain>
    </source>
</reference>
<dbReference type="CDD" id="cd06587">
    <property type="entry name" value="VOC"/>
    <property type="match status" value="1"/>
</dbReference>
<dbReference type="EMBL" id="CP060783">
    <property type="protein sequence ID" value="QNP47923.1"/>
    <property type="molecule type" value="Genomic_DNA"/>
</dbReference>
<name>A0A7H0GI07_9BURK</name>
<dbReference type="Proteomes" id="UP000516028">
    <property type="component" value="Chromosome"/>
</dbReference>
<organism evidence="1 2">
    <name type="scientific">Diaphorobacter aerolatus</name>
    <dbReference type="NCBI Taxonomy" id="1288495"/>
    <lineage>
        <taxon>Bacteria</taxon>
        <taxon>Pseudomonadati</taxon>
        <taxon>Pseudomonadota</taxon>
        <taxon>Betaproteobacteria</taxon>
        <taxon>Burkholderiales</taxon>
        <taxon>Comamonadaceae</taxon>
        <taxon>Diaphorobacter</taxon>
    </lineage>
</organism>
<dbReference type="InterPro" id="IPR029068">
    <property type="entry name" value="Glyas_Bleomycin-R_OHBP_Dase"/>
</dbReference>
<dbReference type="KEGG" id="daer:H9K75_17630"/>